<evidence type="ECO:0000256" key="4">
    <source>
        <dbReference type="ARBA" id="ARBA00022692"/>
    </source>
</evidence>
<accession>A0A8B9H1R5</accession>
<gene>
    <name evidence="11" type="primary">calhm1a</name>
</gene>
<dbReference type="OrthoDB" id="5978124at2759"/>
<proteinExistence type="inferred from homology"/>
<dbReference type="PANTHER" id="PTHR32261">
    <property type="entry name" value="CALCIUM HOMEOSTASIS MODULATOR PROTEIN"/>
    <property type="match status" value="1"/>
</dbReference>
<protein>
    <submittedName>
        <fullName evidence="11">Calcium homeostasis modulator 1</fullName>
    </submittedName>
</protein>
<evidence type="ECO:0000313" key="12">
    <source>
        <dbReference type="Proteomes" id="UP000694621"/>
    </source>
</evidence>
<evidence type="ECO:0000256" key="3">
    <source>
        <dbReference type="ARBA" id="ARBA00022448"/>
    </source>
</evidence>
<dbReference type="PANTHER" id="PTHR32261:SF2">
    <property type="entry name" value="CALCIUM HOMEOSTASIS MODULATOR PROTEIN 1"/>
    <property type="match status" value="1"/>
</dbReference>
<evidence type="ECO:0000256" key="9">
    <source>
        <dbReference type="SAM" id="MobiDB-lite"/>
    </source>
</evidence>
<evidence type="ECO:0000256" key="10">
    <source>
        <dbReference type="SAM" id="Phobius"/>
    </source>
</evidence>
<evidence type="ECO:0000256" key="6">
    <source>
        <dbReference type="ARBA" id="ARBA00023065"/>
    </source>
</evidence>
<feature type="region of interest" description="Disordered" evidence="9">
    <location>
        <begin position="261"/>
        <end position="284"/>
    </location>
</feature>
<evidence type="ECO:0000256" key="8">
    <source>
        <dbReference type="ARBA" id="ARBA00023303"/>
    </source>
</evidence>
<feature type="compositionally biased region" description="Basic and acidic residues" evidence="9">
    <location>
        <begin position="264"/>
        <end position="284"/>
    </location>
</feature>
<dbReference type="Ensembl" id="ENSAMXT00005007977.1">
    <property type="protein sequence ID" value="ENSAMXP00005007060.1"/>
    <property type="gene ID" value="ENSAMXG00005004225.1"/>
</dbReference>
<dbReference type="InterPro" id="IPR029569">
    <property type="entry name" value="CALHM"/>
</dbReference>
<evidence type="ECO:0000256" key="5">
    <source>
        <dbReference type="ARBA" id="ARBA00022989"/>
    </source>
</evidence>
<keyword evidence="5 10" id="KW-1133">Transmembrane helix</keyword>
<keyword evidence="3" id="KW-0813">Transport</keyword>
<name>A0A8B9H1R5_ASTMX</name>
<sequence length="322" mass="37375">MDKFRMMFQFLQANQESFMNGICGIMALASAQLYSSFEFTCPCLPEYNLLYGLGVMFVPAVWLFMLGFVLNNNISMVTEEWRRPAGARTKDARVLRYMVCSMTQRALIAPTVWIAVSLMHGEILLCACSAATDLRRFFNRSRAPPPDRELARLLARIPCENVFDAHGLISREAATRYIRCMSQAFGWTFLLIITLVAFMVRGIRPCFTQAAFLKSKYWSHYIDTERRLFDETCREHAKSFAKICIQQYFEGISGDMVAFHKHHPQSERKKENKEEEKTASEEEKLLGIHEQEDMNRVLWNWHTCKPPLSVHKREKNESTSEH</sequence>
<comment type="subcellular location">
    <subcellularLocation>
        <location evidence="1">Membrane</location>
        <topology evidence="1">Multi-pass membrane protein</topology>
    </subcellularLocation>
</comment>
<dbReference type="AlphaFoldDB" id="A0A8B9H1R5"/>
<keyword evidence="4 10" id="KW-0812">Transmembrane</keyword>
<feature type="transmembrane region" description="Helical" evidence="10">
    <location>
        <begin position="21"/>
        <end position="37"/>
    </location>
</feature>
<reference evidence="11" key="1">
    <citation type="submission" date="2025-08" db="UniProtKB">
        <authorList>
            <consortium name="Ensembl"/>
        </authorList>
    </citation>
    <scope>IDENTIFICATION</scope>
</reference>
<keyword evidence="7 10" id="KW-0472">Membrane</keyword>
<evidence type="ECO:0000256" key="2">
    <source>
        <dbReference type="ARBA" id="ARBA00008497"/>
    </source>
</evidence>
<feature type="transmembrane region" description="Helical" evidence="10">
    <location>
        <begin position="49"/>
        <end position="70"/>
    </location>
</feature>
<comment type="similarity">
    <text evidence="2">Belongs to the CALHM family.</text>
</comment>
<evidence type="ECO:0000313" key="11">
    <source>
        <dbReference type="Ensembl" id="ENSAMXP00005007060.1"/>
    </source>
</evidence>
<organism evidence="11 12">
    <name type="scientific">Astyanax mexicanus</name>
    <name type="common">Blind cave fish</name>
    <name type="synonym">Astyanax fasciatus mexicanus</name>
    <dbReference type="NCBI Taxonomy" id="7994"/>
    <lineage>
        <taxon>Eukaryota</taxon>
        <taxon>Metazoa</taxon>
        <taxon>Chordata</taxon>
        <taxon>Craniata</taxon>
        <taxon>Vertebrata</taxon>
        <taxon>Euteleostomi</taxon>
        <taxon>Actinopterygii</taxon>
        <taxon>Neopterygii</taxon>
        <taxon>Teleostei</taxon>
        <taxon>Ostariophysi</taxon>
        <taxon>Characiformes</taxon>
        <taxon>Characoidei</taxon>
        <taxon>Acestrorhamphidae</taxon>
        <taxon>Acestrorhamphinae</taxon>
        <taxon>Astyanax</taxon>
    </lineage>
</organism>
<dbReference type="KEGG" id="amex:103038684"/>
<dbReference type="GO" id="GO:1904669">
    <property type="term" value="P:ATP export"/>
    <property type="evidence" value="ECO:0007669"/>
    <property type="project" value="UniProtKB-ARBA"/>
</dbReference>
<dbReference type="Proteomes" id="UP000694621">
    <property type="component" value="Unplaced"/>
</dbReference>
<dbReference type="GO" id="GO:0005886">
    <property type="term" value="C:plasma membrane"/>
    <property type="evidence" value="ECO:0007669"/>
    <property type="project" value="Ensembl"/>
</dbReference>
<dbReference type="Pfam" id="PF14798">
    <property type="entry name" value="Ca_hom_mod"/>
    <property type="match status" value="1"/>
</dbReference>
<keyword evidence="8" id="KW-0407">Ion channel</keyword>
<evidence type="ECO:0000256" key="7">
    <source>
        <dbReference type="ARBA" id="ARBA00023136"/>
    </source>
</evidence>
<feature type="transmembrane region" description="Helical" evidence="10">
    <location>
        <begin position="184"/>
        <end position="203"/>
    </location>
</feature>
<keyword evidence="6" id="KW-0406">Ion transport</keyword>
<evidence type="ECO:0000256" key="1">
    <source>
        <dbReference type="ARBA" id="ARBA00004141"/>
    </source>
</evidence>
<dbReference type="GeneID" id="103038684"/>
<dbReference type="GO" id="GO:0005245">
    <property type="term" value="F:voltage-gated calcium channel activity"/>
    <property type="evidence" value="ECO:0007669"/>
    <property type="project" value="Ensembl"/>
</dbReference>